<dbReference type="OrthoDB" id="2498679at2759"/>
<proteinExistence type="predicted"/>
<dbReference type="AlphaFoldDB" id="A0A0L6VA24"/>
<evidence type="ECO:0000313" key="2">
    <source>
        <dbReference type="Proteomes" id="UP000037035"/>
    </source>
</evidence>
<name>A0A0L6VA24_9BASI</name>
<comment type="caution">
    <text evidence="1">The sequence shown here is derived from an EMBL/GenBank/DDBJ whole genome shotgun (WGS) entry which is preliminary data.</text>
</comment>
<dbReference type="VEuPathDB" id="FungiDB:VP01_2112g2"/>
<reference evidence="1 2" key="1">
    <citation type="submission" date="2015-08" db="EMBL/GenBank/DDBJ databases">
        <title>Next Generation Sequencing and Analysis of the Genome of Puccinia sorghi L Schw, the Causal Agent of Maize Common Rust.</title>
        <authorList>
            <person name="Rochi L."/>
            <person name="Burguener G."/>
            <person name="Darino M."/>
            <person name="Turjanski A."/>
            <person name="Kreff E."/>
            <person name="Dieguez M.J."/>
            <person name="Sacco F."/>
        </authorList>
    </citation>
    <scope>NUCLEOTIDE SEQUENCE [LARGE SCALE GENOMIC DNA]</scope>
    <source>
        <strain evidence="1 2">RO10H11247</strain>
    </source>
</reference>
<keyword evidence="2" id="KW-1185">Reference proteome</keyword>
<accession>A0A0L6VA24</accession>
<dbReference type="EMBL" id="LAVV01006962">
    <property type="protein sequence ID" value="KNZ57613.1"/>
    <property type="molecule type" value="Genomic_DNA"/>
</dbReference>
<sequence>MNELYFHERYGSQRNEPMVLLKMVGQAAGSAGKTGDPEMVSKAMLATFDVYNQGKPSSISGSPISPLNKSVTGAAAMEDTLSLKTVAHTLHETWEKFFYLLKLCLW</sequence>
<protein>
    <submittedName>
        <fullName evidence="1">Uncharacterized protein</fullName>
    </submittedName>
</protein>
<evidence type="ECO:0000313" key="1">
    <source>
        <dbReference type="EMBL" id="KNZ57613.1"/>
    </source>
</evidence>
<dbReference type="Proteomes" id="UP000037035">
    <property type="component" value="Unassembled WGS sequence"/>
</dbReference>
<organism evidence="1 2">
    <name type="scientific">Puccinia sorghi</name>
    <dbReference type="NCBI Taxonomy" id="27349"/>
    <lineage>
        <taxon>Eukaryota</taxon>
        <taxon>Fungi</taxon>
        <taxon>Dikarya</taxon>
        <taxon>Basidiomycota</taxon>
        <taxon>Pucciniomycotina</taxon>
        <taxon>Pucciniomycetes</taxon>
        <taxon>Pucciniales</taxon>
        <taxon>Pucciniaceae</taxon>
        <taxon>Puccinia</taxon>
    </lineage>
</organism>
<gene>
    <name evidence="1" type="ORF">VP01_2112g2</name>
</gene>